<dbReference type="PIRSF" id="PIRSF006232">
    <property type="entry name" value="Pirin"/>
    <property type="match status" value="1"/>
</dbReference>
<dbReference type="STRING" id="1122213.GCA_000423365_01166"/>
<keyword evidence="2" id="KW-0479">Metal-binding</keyword>
<dbReference type="Proteomes" id="UP000258927">
    <property type="component" value="Chromosome"/>
</dbReference>
<dbReference type="Gene3D" id="2.60.120.10">
    <property type="entry name" value="Jelly Rolls"/>
    <property type="match status" value="2"/>
</dbReference>
<dbReference type="SUPFAM" id="SSF51182">
    <property type="entry name" value="RmlC-like cupins"/>
    <property type="match status" value="1"/>
</dbReference>
<keyword evidence="7" id="KW-1185">Reference proteome</keyword>
<evidence type="ECO:0000256" key="2">
    <source>
        <dbReference type="PIRSR" id="PIRSR006232-1"/>
    </source>
</evidence>
<sequence>MTSNLKYAAQTSRGHYVQEGEGIMVHRYIGTPDIDVINPFLMLDWFKVESPKGPIPGFPPHPHRGFETITLMLSGNMGHRDNIGNVAEVGPGGVQWMKAAGGIIHSEMPRVDGDEDLSGLQFWLNLPAAQKGDTPEYTNLDVSKLEVEKRDKASMRVIAGETSQGTKGHFLDRATRPFILDVSLQAGGQLAEPLDGRQGFLLVVEGTISMKDSSGDNALFGEGSLIELSTSGDAIDVVSDSGGRFVLATGEALNEPIAKGGPFVMNTKSEIYHAFQDFSAGKFGPALE</sequence>
<gene>
    <name evidence="6" type="ORF">MXMO3_01624</name>
</gene>
<feature type="binding site" evidence="2">
    <location>
        <position position="61"/>
    </location>
    <ligand>
        <name>Fe cation</name>
        <dbReference type="ChEBI" id="CHEBI:24875"/>
    </ligand>
</feature>
<dbReference type="CDD" id="cd02909">
    <property type="entry name" value="cupin_pirin_N"/>
    <property type="match status" value="1"/>
</dbReference>
<evidence type="ECO:0000256" key="3">
    <source>
        <dbReference type="RuleBase" id="RU003457"/>
    </source>
</evidence>
<dbReference type="EMBL" id="CP021330">
    <property type="protein sequence ID" value="AVX04153.1"/>
    <property type="molecule type" value="Genomic_DNA"/>
</dbReference>
<reference evidence="6 7" key="1">
    <citation type="submission" date="2017-05" db="EMBL/GenBank/DDBJ databases">
        <title>Genome Analysis of Maritalea myrionectae HL2708#5.</title>
        <authorList>
            <consortium name="Cotde Inc.-PKNU"/>
            <person name="Jang D."/>
            <person name="Oh H.-M."/>
        </authorList>
    </citation>
    <scope>NUCLEOTIDE SEQUENCE [LARGE SCALE GENOMIC DNA]</scope>
    <source>
        <strain evidence="6 7">HL2708#5</strain>
    </source>
</reference>
<evidence type="ECO:0000256" key="1">
    <source>
        <dbReference type="ARBA" id="ARBA00008416"/>
    </source>
</evidence>
<accession>A0A2R4MDV4</accession>
<dbReference type="PANTHER" id="PTHR13903">
    <property type="entry name" value="PIRIN-RELATED"/>
    <property type="match status" value="1"/>
</dbReference>
<feature type="binding site" evidence="2">
    <location>
        <position position="63"/>
    </location>
    <ligand>
        <name>Fe cation</name>
        <dbReference type="ChEBI" id="CHEBI:24875"/>
    </ligand>
</feature>
<keyword evidence="2" id="KW-0408">Iron</keyword>
<protein>
    <submittedName>
        <fullName evidence="6">Pirin-like protein</fullName>
    </submittedName>
</protein>
<dbReference type="GO" id="GO:0046872">
    <property type="term" value="F:metal ion binding"/>
    <property type="evidence" value="ECO:0007669"/>
    <property type="project" value="UniProtKB-KW"/>
</dbReference>
<comment type="similarity">
    <text evidence="1 3">Belongs to the pirin family.</text>
</comment>
<feature type="domain" description="Pirin C-terminal" evidence="5">
    <location>
        <begin position="180"/>
        <end position="284"/>
    </location>
</feature>
<dbReference type="CDD" id="cd02247">
    <property type="entry name" value="cupin_pirin_C"/>
    <property type="match status" value="1"/>
</dbReference>
<evidence type="ECO:0000313" key="6">
    <source>
        <dbReference type="EMBL" id="AVX04153.1"/>
    </source>
</evidence>
<feature type="binding site" evidence="2">
    <location>
        <position position="107"/>
    </location>
    <ligand>
        <name>Fe cation</name>
        <dbReference type="ChEBI" id="CHEBI:24875"/>
    </ligand>
</feature>
<evidence type="ECO:0000259" key="5">
    <source>
        <dbReference type="Pfam" id="PF05726"/>
    </source>
</evidence>
<dbReference type="InterPro" id="IPR011051">
    <property type="entry name" value="RmlC_Cupin_sf"/>
</dbReference>
<dbReference type="AlphaFoldDB" id="A0A2R4MDV4"/>
<comment type="cofactor">
    <cofactor evidence="2">
        <name>Fe cation</name>
        <dbReference type="ChEBI" id="CHEBI:24875"/>
    </cofactor>
    <text evidence="2">Binds 1 Fe cation per subunit.</text>
</comment>
<dbReference type="PANTHER" id="PTHR13903:SF8">
    <property type="entry name" value="PIRIN"/>
    <property type="match status" value="1"/>
</dbReference>
<dbReference type="Pfam" id="PF02678">
    <property type="entry name" value="Pirin"/>
    <property type="match status" value="1"/>
</dbReference>
<dbReference type="KEGG" id="mmyr:MXMO3_01624"/>
<dbReference type="InterPro" id="IPR008778">
    <property type="entry name" value="Pirin_C_dom"/>
</dbReference>
<dbReference type="InterPro" id="IPR003829">
    <property type="entry name" value="Pirin_N_dom"/>
</dbReference>
<dbReference type="Pfam" id="PF05726">
    <property type="entry name" value="Pirin_C"/>
    <property type="match status" value="1"/>
</dbReference>
<feature type="domain" description="Pirin N-terminal" evidence="4">
    <location>
        <begin position="25"/>
        <end position="124"/>
    </location>
</feature>
<organism evidence="6 7">
    <name type="scientific">Maritalea myrionectae</name>
    <dbReference type="NCBI Taxonomy" id="454601"/>
    <lineage>
        <taxon>Bacteria</taxon>
        <taxon>Pseudomonadati</taxon>
        <taxon>Pseudomonadota</taxon>
        <taxon>Alphaproteobacteria</taxon>
        <taxon>Hyphomicrobiales</taxon>
        <taxon>Devosiaceae</taxon>
        <taxon>Maritalea</taxon>
    </lineage>
</organism>
<dbReference type="InterPro" id="IPR012093">
    <property type="entry name" value="Pirin"/>
</dbReference>
<name>A0A2R4MDV4_9HYPH</name>
<feature type="binding site" evidence="2">
    <location>
        <position position="105"/>
    </location>
    <ligand>
        <name>Fe cation</name>
        <dbReference type="ChEBI" id="CHEBI:24875"/>
    </ligand>
</feature>
<proteinExistence type="inferred from homology"/>
<evidence type="ECO:0000313" key="7">
    <source>
        <dbReference type="Proteomes" id="UP000258927"/>
    </source>
</evidence>
<evidence type="ECO:0000259" key="4">
    <source>
        <dbReference type="Pfam" id="PF02678"/>
    </source>
</evidence>
<dbReference type="RefSeq" id="WP_162889181.1">
    <property type="nucleotide sequence ID" value="NZ_CP021330.1"/>
</dbReference>
<dbReference type="InterPro" id="IPR014710">
    <property type="entry name" value="RmlC-like_jellyroll"/>
</dbReference>